<dbReference type="STRING" id="252474.B1A74_07355"/>
<dbReference type="GO" id="GO:0046872">
    <property type="term" value="F:metal ion binding"/>
    <property type="evidence" value="ECO:0007669"/>
    <property type="project" value="UniProtKB-KW"/>
</dbReference>
<comment type="cofactor">
    <cofactor evidence="1">
        <name>Zn(2+)</name>
        <dbReference type="ChEBI" id="CHEBI:29105"/>
    </cofactor>
</comment>
<evidence type="ECO:0000256" key="9">
    <source>
        <dbReference type="ARBA" id="ARBA00024021"/>
    </source>
</evidence>
<dbReference type="InterPro" id="IPR048620">
    <property type="entry name" value="CsoSCA_C"/>
</dbReference>
<evidence type="ECO:0000259" key="17">
    <source>
        <dbReference type="Pfam" id="PF20687"/>
    </source>
</evidence>
<evidence type="ECO:0000256" key="14">
    <source>
        <dbReference type="SAM" id="MobiDB-lite"/>
    </source>
</evidence>
<dbReference type="Pfam" id="PF08936">
    <property type="entry name" value="CsoSCA_C"/>
    <property type="match status" value="1"/>
</dbReference>
<keyword evidence="5" id="KW-0456">Lyase</keyword>
<dbReference type="NCBIfam" id="TIGR02701">
    <property type="entry name" value="shell_carb_anhy"/>
    <property type="match status" value="1"/>
</dbReference>
<feature type="region of interest" description="Disordered" evidence="14">
    <location>
        <begin position="1"/>
        <end position="70"/>
    </location>
</feature>
<evidence type="ECO:0000259" key="15">
    <source>
        <dbReference type="Pfam" id="PF08936"/>
    </source>
</evidence>
<dbReference type="Proteomes" id="UP000189177">
    <property type="component" value="Unassembled WGS sequence"/>
</dbReference>
<dbReference type="InterPro" id="IPR043066">
    <property type="entry name" value="CsoSCA_C_sf"/>
</dbReference>
<sequence length="524" mass="59327">MVVRRRRKTSPLRPRGSVTGRPGASAPRSDHTPAVGPDSSVAPALGEVGRYAPVDTGGGVRPGHPLADERGNERLHAFEQGFRDRFSELVPVLREIHSLQHEKGFSERAQSLAERQLGIRLPEQVLEDAWINHLDTRRLYLEGSFRLFDRLVNEYWSGRDDLAAEAESAIAWFLDCDFHEVDISPCSDGRLLGLRRFILRLPDMAVRVKSYAGALFDIEEDVRHWTKRELLRFREGRPTTADVPSRYLKVAAYHYSSADPNHQGCTAHASCEREAADAALRQLRAFRQAVENTYCCGASVDTLLIGVDTDTDAIKVHVPDGETRMSLYRFVDSAALYRETQGMNEQDASLAVYRAIQDTVHQQGWGTGNGAPHEGMLRFISRLLMNNLSQLDYVARYHGGHYADVGHRERMIIVGQEVEEMQVRNFAYIAHLDTMEEGAESMDVGVNKVFRKLNVERGLPVPVVVHFRYDRKVPGSRERVEARCRRVRDEIMKRYRDLSEKGLIGCHMVIRDKRSGSQLEPLEA</sequence>
<dbReference type="InterPro" id="IPR048619">
    <property type="entry name" value="CsoSCA_N"/>
</dbReference>
<dbReference type="Gene3D" id="1.20.120.1310">
    <property type="entry name" value="Carboxysome Shell Carbonic Anhydrase, N-terminal helical domain"/>
    <property type="match status" value="1"/>
</dbReference>
<keyword evidence="8" id="KW-1282">Carboxysome</keyword>
<accession>A0A1V2ZYD2</accession>
<gene>
    <name evidence="18" type="ORF">B1A74_07355</name>
</gene>
<name>A0A1V2ZYD2_9GAMM</name>
<evidence type="ECO:0000313" key="19">
    <source>
        <dbReference type="Proteomes" id="UP000189177"/>
    </source>
</evidence>
<evidence type="ECO:0000256" key="2">
    <source>
        <dbReference type="ARBA" id="ARBA00012925"/>
    </source>
</evidence>
<dbReference type="GO" id="GO:0031470">
    <property type="term" value="C:carboxysome"/>
    <property type="evidence" value="ECO:0007669"/>
    <property type="project" value="UniProtKB-SubCell"/>
</dbReference>
<evidence type="ECO:0000256" key="1">
    <source>
        <dbReference type="ARBA" id="ARBA00001947"/>
    </source>
</evidence>
<evidence type="ECO:0000256" key="10">
    <source>
        <dbReference type="ARBA" id="ARBA00024121"/>
    </source>
</evidence>
<feature type="domain" description="Carboxysome Shell Carbonic Anhydrase N-terminal" evidence="17">
    <location>
        <begin position="64"/>
        <end position="155"/>
    </location>
</feature>
<keyword evidence="3" id="KW-0479">Metal-binding</keyword>
<dbReference type="InterPro" id="IPR043065">
    <property type="entry name" value="CsoSCA_N_sf"/>
</dbReference>
<evidence type="ECO:0000256" key="11">
    <source>
        <dbReference type="ARBA" id="ARBA00024446"/>
    </source>
</evidence>
<comment type="similarity">
    <text evidence="9">Belongs to the beta-class carbonic anhydrase family. CsoSCA subfamily.</text>
</comment>
<keyword evidence="11" id="KW-1283">Bacterial microcompartment</keyword>
<feature type="compositionally biased region" description="Basic residues" evidence="14">
    <location>
        <begin position="1"/>
        <end position="10"/>
    </location>
</feature>
<comment type="subcellular location">
    <subcellularLocation>
        <location evidence="7">Carboxysome</location>
    </subcellularLocation>
</comment>
<evidence type="ECO:0000259" key="16">
    <source>
        <dbReference type="Pfam" id="PF20686"/>
    </source>
</evidence>
<dbReference type="GO" id="GO:0004089">
    <property type="term" value="F:carbonate dehydratase activity"/>
    <property type="evidence" value="ECO:0007669"/>
    <property type="project" value="UniProtKB-UniRule"/>
</dbReference>
<reference evidence="18 19" key="1">
    <citation type="submission" date="2017-02" db="EMBL/GenBank/DDBJ databases">
        <title>Genomic diversity within the haloalkaliphilic genus Thioalkalivibrio.</title>
        <authorList>
            <person name="Ahn A.-C."/>
            <person name="Meier-Kolthoff J."/>
            <person name="Overmars L."/>
            <person name="Richter M."/>
            <person name="Woyke T."/>
            <person name="Sorokin D.Y."/>
            <person name="Muyzer G."/>
        </authorList>
    </citation>
    <scope>NUCLEOTIDE SEQUENCE [LARGE SCALE GENOMIC DNA]</scope>
    <source>
        <strain evidence="18 19">HL17</strain>
    </source>
</reference>
<keyword evidence="19" id="KW-1185">Reference proteome</keyword>
<dbReference type="RefSeq" id="WP_018947711.1">
    <property type="nucleotide sequence ID" value="NZ_MUZR01000023.1"/>
</dbReference>
<feature type="domain" description="Carboxysome Shell Carbonic Anhydrase C-terminal" evidence="15">
    <location>
        <begin position="409"/>
        <end position="523"/>
    </location>
</feature>
<dbReference type="GO" id="GO:0015977">
    <property type="term" value="P:carbon fixation"/>
    <property type="evidence" value="ECO:0007669"/>
    <property type="project" value="UniProtKB-UniRule"/>
</dbReference>
<dbReference type="Pfam" id="PF20686">
    <property type="entry name" value="CsoSCA_cat"/>
    <property type="match status" value="1"/>
</dbReference>
<evidence type="ECO:0000256" key="3">
    <source>
        <dbReference type="ARBA" id="ARBA00022723"/>
    </source>
</evidence>
<evidence type="ECO:0000313" key="18">
    <source>
        <dbReference type="EMBL" id="OOC10112.1"/>
    </source>
</evidence>
<evidence type="ECO:0000256" key="8">
    <source>
        <dbReference type="ARBA" id="ARBA00023669"/>
    </source>
</evidence>
<organism evidence="18 19">
    <name type="scientific">Thioalkalivibrio halophilus</name>
    <dbReference type="NCBI Taxonomy" id="252474"/>
    <lineage>
        <taxon>Bacteria</taxon>
        <taxon>Pseudomonadati</taxon>
        <taxon>Pseudomonadota</taxon>
        <taxon>Gammaproteobacteria</taxon>
        <taxon>Chromatiales</taxon>
        <taxon>Ectothiorhodospiraceae</taxon>
        <taxon>Thioalkalivibrio</taxon>
    </lineage>
</organism>
<dbReference type="Pfam" id="PF20687">
    <property type="entry name" value="CsoSCA_N"/>
    <property type="match status" value="1"/>
</dbReference>
<protein>
    <recommendedName>
        <fullName evidence="10 13">Carboxysome shell carbonic anhydrase</fullName>
        <ecNumber evidence="2 13">4.2.1.1</ecNumber>
    </recommendedName>
</protein>
<comment type="caution">
    <text evidence="18">The sequence shown here is derived from an EMBL/GenBank/DDBJ whole genome shotgun (WGS) entry which is preliminary data.</text>
</comment>
<evidence type="ECO:0000256" key="6">
    <source>
        <dbReference type="ARBA" id="ARBA00023300"/>
    </source>
</evidence>
<proteinExistence type="inferred from homology"/>
<dbReference type="InterPro" id="IPR014074">
    <property type="entry name" value="Carboxysome_shell_carb_anhy"/>
</dbReference>
<dbReference type="EMBL" id="MUZR01000023">
    <property type="protein sequence ID" value="OOC10112.1"/>
    <property type="molecule type" value="Genomic_DNA"/>
</dbReference>
<evidence type="ECO:0000256" key="7">
    <source>
        <dbReference type="ARBA" id="ARBA00023587"/>
    </source>
</evidence>
<dbReference type="EC" id="4.2.1.1" evidence="2 13"/>
<evidence type="ECO:0000256" key="5">
    <source>
        <dbReference type="ARBA" id="ARBA00023239"/>
    </source>
</evidence>
<feature type="domain" description="Carboxysome Shell Carbonic Anhydrase catalytic" evidence="16">
    <location>
        <begin position="170"/>
        <end position="407"/>
    </location>
</feature>
<keyword evidence="4" id="KW-0862">Zinc</keyword>
<comment type="catalytic activity">
    <reaction evidence="12">
        <text>hydrogencarbonate + H(+) = CO2 + H2O</text>
        <dbReference type="Rhea" id="RHEA:10748"/>
        <dbReference type="ChEBI" id="CHEBI:15377"/>
        <dbReference type="ChEBI" id="CHEBI:15378"/>
        <dbReference type="ChEBI" id="CHEBI:16526"/>
        <dbReference type="ChEBI" id="CHEBI:17544"/>
        <dbReference type="EC" id="4.2.1.1"/>
    </reaction>
</comment>
<dbReference type="AlphaFoldDB" id="A0A1V2ZYD2"/>
<evidence type="ECO:0000256" key="4">
    <source>
        <dbReference type="ARBA" id="ARBA00022833"/>
    </source>
</evidence>
<dbReference type="InterPro" id="IPR048539">
    <property type="entry name" value="CsoSCA_cat"/>
</dbReference>
<dbReference type="Gene3D" id="3.30.1330.140">
    <property type="entry name" value="Carboxysome Shell Carbonic Anhydrase, C-terminal domain"/>
    <property type="match status" value="1"/>
</dbReference>
<keyword evidence="6" id="KW-0120">Carbon dioxide fixation</keyword>
<evidence type="ECO:0000256" key="13">
    <source>
        <dbReference type="NCBIfam" id="TIGR02701"/>
    </source>
</evidence>
<evidence type="ECO:0000256" key="12">
    <source>
        <dbReference type="ARBA" id="ARBA00048348"/>
    </source>
</evidence>